<comment type="caution">
    <text evidence="7">The sequence shown here is derived from an EMBL/GenBank/DDBJ whole genome shotgun (WGS) entry which is preliminary data.</text>
</comment>
<dbReference type="EMBL" id="BMND01000005">
    <property type="protein sequence ID" value="GGN40446.1"/>
    <property type="molecule type" value="Genomic_DNA"/>
</dbReference>
<evidence type="ECO:0008006" key="9">
    <source>
        <dbReference type="Google" id="ProtNLM"/>
    </source>
</evidence>
<name>A0ABQ2J7I1_9ACTN</name>
<feature type="compositionally biased region" description="Low complexity" evidence="4">
    <location>
        <begin position="23"/>
        <end position="32"/>
    </location>
</feature>
<dbReference type="InterPro" id="IPR036388">
    <property type="entry name" value="WH-like_DNA-bd_sf"/>
</dbReference>
<proteinExistence type="predicted"/>
<reference evidence="8" key="1">
    <citation type="journal article" date="2019" name="Int. J. Syst. Evol. Microbiol.">
        <title>The Global Catalogue of Microorganisms (GCM) 10K type strain sequencing project: providing services to taxonomists for standard genome sequencing and annotation.</title>
        <authorList>
            <consortium name="The Broad Institute Genomics Platform"/>
            <consortium name="The Broad Institute Genome Sequencing Center for Infectious Disease"/>
            <person name="Wu L."/>
            <person name="Ma J."/>
        </authorList>
    </citation>
    <scope>NUCLEOTIDE SEQUENCE [LARGE SCALE GENOMIC DNA]</scope>
    <source>
        <strain evidence="8">CGMCC 4.7323</strain>
    </source>
</reference>
<dbReference type="PROSITE" id="PS51078">
    <property type="entry name" value="ICLR_ED"/>
    <property type="match status" value="1"/>
</dbReference>
<evidence type="ECO:0000313" key="7">
    <source>
        <dbReference type="EMBL" id="GGN40446.1"/>
    </source>
</evidence>
<sequence>MPREQRPESHDPHHAEDAEDAAEAVGADGTVGPDDAGSAPEQPGATARRGRTSAAGSALEKSLRILEAVAAPGGPHRLTGITEAAAVPKSSTYRILASLSAQGFVRQEAGGRYGVGPRLRGLSAQVIGGAEPASIGHILDELQHTTGLTVHLALHSGETITCIRKLEGDQPFRTASRIGLRMPLHTTAIGKSILAHLPAEEVRALITGGGLPARTPQTLTTPEALEADLESVRARGFAIDEEENEPGVRCIGAAVLDHAGRPVAGVSLTTVTFLVPRDQLTSYAPDLRAATQALTPLL</sequence>
<evidence type="ECO:0000256" key="1">
    <source>
        <dbReference type="ARBA" id="ARBA00023015"/>
    </source>
</evidence>
<dbReference type="Gene3D" id="3.30.450.40">
    <property type="match status" value="1"/>
</dbReference>
<feature type="domain" description="HTH iclR-type" evidence="5">
    <location>
        <begin position="56"/>
        <end position="117"/>
    </location>
</feature>
<dbReference type="SMART" id="SM00346">
    <property type="entry name" value="HTH_ICLR"/>
    <property type="match status" value="1"/>
</dbReference>
<gene>
    <name evidence="7" type="ORF">GCM10012285_18510</name>
</gene>
<organism evidence="7 8">
    <name type="scientific">Streptomyces kronopolitis</name>
    <dbReference type="NCBI Taxonomy" id="1612435"/>
    <lineage>
        <taxon>Bacteria</taxon>
        <taxon>Bacillati</taxon>
        <taxon>Actinomycetota</taxon>
        <taxon>Actinomycetes</taxon>
        <taxon>Kitasatosporales</taxon>
        <taxon>Streptomycetaceae</taxon>
        <taxon>Streptomyces</taxon>
    </lineage>
</organism>
<dbReference type="Proteomes" id="UP000600080">
    <property type="component" value="Unassembled WGS sequence"/>
</dbReference>
<dbReference type="InterPro" id="IPR036390">
    <property type="entry name" value="WH_DNA-bd_sf"/>
</dbReference>
<dbReference type="InterPro" id="IPR029016">
    <property type="entry name" value="GAF-like_dom_sf"/>
</dbReference>
<dbReference type="InterPro" id="IPR005471">
    <property type="entry name" value="Tscrpt_reg_IclR_N"/>
</dbReference>
<dbReference type="PANTHER" id="PTHR30136:SF24">
    <property type="entry name" value="HTH-TYPE TRANSCRIPTIONAL REPRESSOR ALLR"/>
    <property type="match status" value="1"/>
</dbReference>
<keyword evidence="8" id="KW-1185">Reference proteome</keyword>
<dbReference type="RefSeq" id="WP_189097079.1">
    <property type="nucleotide sequence ID" value="NZ_BMND01000005.1"/>
</dbReference>
<keyword evidence="3" id="KW-0804">Transcription</keyword>
<feature type="domain" description="IclR-ED" evidence="6">
    <location>
        <begin position="118"/>
        <end position="298"/>
    </location>
</feature>
<dbReference type="InterPro" id="IPR050707">
    <property type="entry name" value="HTH_MetabolicPath_Reg"/>
</dbReference>
<keyword evidence="2" id="KW-0238">DNA-binding</keyword>
<dbReference type="Pfam" id="PF01614">
    <property type="entry name" value="IclR_C"/>
    <property type="match status" value="1"/>
</dbReference>
<dbReference type="InterPro" id="IPR014757">
    <property type="entry name" value="Tscrpt_reg_IclR_C"/>
</dbReference>
<feature type="compositionally biased region" description="Low complexity" evidence="4">
    <location>
        <begin position="44"/>
        <end position="56"/>
    </location>
</feature>
<evidence type="ECO:0000313" key="8">
    <source>
        <dbReference type="Proteomes" id="UP000600080"/>
    </source>
</evidence>
<evidence type="ECO:0000256" key="4">
    <source>
        <dbReference type="SAM" id="MobiDB-lite"/>
    </source>
</evidence>
<keyword evidence="1" id="KW-0805">Transcription regulation</keyword>
<dbReference type="PANTHER" id="PTHR30136">
    <property type="entry name" value="HELIX-TURN-HELIX TRANSCRIPTIONAL REGULATOR, ICLR FAMILY"/>
    <property type="match status" value="1"/>
</dbReference>
<feature type="compositionally biased region" description="Basic and acidic residues" evidence="4">
    <location>
        <begin position="1"/>
        <end position="16"/>
    </location>
</feature>
<evidence type="ECO:0000259" key="6">
    <source>
        <dbReference type="PROSITE" id="PS51078"/>
    </source>
</evidence>
<accession>A0ABQ2J7I1</accession>
<dbReference type="SUPFAM" id="SSF46785">
    <property type="entry name" value="Winged helix' DNA-binding domain"/>
    <property type="match status" value="1"/>
</dbReference>
<protein>
    <recommendedName>
        <fullName evidence="9">IclR family transcriptional regulator</fullName>
    </recommendedName>
</protein>
<dbReference type="PROSITE" id="PS51077">
    <property type="entry name" value="HTH_ICLR"/>
    <property type="match status" value="1"/>
</dbReference>
<evidence type="ECO:0000259" key="5">
    <source>
        <dbReference type="PROSITE" id="PS51077"/>
    </source>
</evidence>
<feature type="region of interest" description="Disordered" evidence="4">
    <location>
        <begin position="1"/>
        <end position="56"/>
    </location>
</feature>
<evidence type="ECO:0000256" key="2">
    <source>
        <dbReference type="ARBA" id="ARBA00023125"/>
    </source>
</evidence>
<dbReference type="GeneID" id="301547689"/>
<dbReference type="SUPFAM" id="SSF55781">
    <property type="entry name" value="GAF domain-like"/>
    <property type="match status" value="1"/>
</dbReference>
<dbReference type="Pfam" id="PF09339">
    <property type="entry name" value="HTH_IclR"/>
    <property type="match status" value="1"/>
</dbReference>
<evidence type="ECO:0000256" key="3">
    <source>
        <dbReference type="ARBA" id="ARBA00023163"/>
    </source>
</evidence>
<dbReference type="Gene3D" id="1.10.10.10">
    <property type="entry name" value="Winged helix-like DNA-binding domain superfamily/Winged helix DNA-binding domain"/>
    <property type="match status" value="1"/>
</dbReference>